<protein>
    <submittedName>
        <fullName evidence="1">Uncharacterized protein</fullName>
    </submittedName>
</protein>
<accession>A0AAD5LIG3</accession>
<evidence type="ECO:0000313" key="1">
    <source>
        <dbReference type="EMBL" id="KAJ0400047.1"/>
    </source>
</evidence>
<evidence type="ECO:0000313" key="2">
    <source>
        <dbReference type="Proteomes" id="UP001209570"/>
    </source>
</evidence>
<organism evidence="1 2">
    <name type="scientific">Pythium insidiosum</name>
    <name type="common">Pythiosis disease agent</name>
    <dbReference type="NCBI Taxonomy" id="114742"/>
    <lineage>
        <taxon>Eukaryota</taxon>
        <taxon>Sar</taxon>
        <taxon>Stramenopiles</taxon>
        <taxon>Oomycota</taxon>
        <taxon>Peronosporomycetes</taxon>
        <taxon>Pythiales</taxon>
        <taxon>Pythiaceae</taxon>
        <taxon>Pythium</taxon>
    </lineage>
</organism>
<reference evidence="1" key="1">
    <citation type="submission" date="2021-12" db="EMBL/GenBank/DDBJ databases">
        <title>Prjna785345.</title>
        <authorList>
            <person name="Rujirawat T."/>
            <person name="Krajaejun T."/>
        </authorList>
    </citation>
    <scope>NUCLEOTIDE SEQUENCE</scope>
    <source>
        <strain evidence="1">Pi057C3</strain>
    </source>
</reference>
<name>A0AAD5LIG3_PYTIN</name>
<dbReference type="AlphaFoldDB" id="A0AAD5LIG3"/>
<comment type="caution">
    <text evidence="1">The sequence shown here is derived from an EMBL/GenBank/DDBJ whole genome shotgun (WGS) entry which is preliminary data.</text>
</comment>
<proteinExistence type="predicted"/>
<dbReference type="EMBL" id="JAKCXM010000164">
    <property type="protein sequence ID" value="KAJ0400047.1"/>
    <property type="molecule type" value="Genomic_DNA"/>
</dbReference>
<gene>
    <name evidence="1" type="ORF">P43SY_005023</name>
</gene>
<sequence length="574" mass="63647">MMHRTVVVLEAPSKLQERRPNDNQASFSRQASQFECWIPPDYTADQLREDAASFWGLDAAKFQLLDTQRRLVFAPDSRISALSATSFTLRKCPRDSSISSVESANQEQDDPFWIQEKLLDLFLVHALPNCSGKTAPWLSCYQFKQLLINALGIRRKRAALSMQELTVRAVLAFKTATKPSSSGSATIPAGAGFDEFLDALVDVATAVFPRDASQSKEAALGRLVTDALVPYLDQLTAKSVMSIMSWAEMEDLLGRPKVRSLIQRFSPSLMEIAAAYSRSAVGAPNQRALDFQCFSRLVHDLKPGALPLPPHELCLVFLRCCRVELAKRLHRPSFKAASGVHGVPLRASISGRRVGNGRQDTSSDNAEDILSIACMHIPETLAHIALVTMPRLALTMEQAVNHQRGGTSRVLGTKLGVGCVKAWLHQISLRLTTSGRASSSALVHAAHTRFTNMKKGTTLPLVSAAFRLEFSRMHREDNWEDYLTSCRGLVTRYLLLTSTTSLFIYEEIFRVTNARVFFNAASSMWGTEEDNPFTLDLALETLSLASGKLGLACKDSALRETSYKQYMECIWDHL</sequence>
<keyword evidence="2" id="KW-1185">Reference proteome</keyword>
<dbReference type="Proteomes" id="UP001209570">
    <property type="component" value="Unassembled WGS sequence"/>
</dbReference>